<dbReference type="RefSeq" id="WP_153702090.1">
    <property type="nucleotide sequence ID" value="NZ_CP143846.1"/>
</dbReference>
<accession>A0A6A8CX86</accession>
<organism evidence="3 4">
    <name type="scientific">Limosilactobacillus reuteri</name>
    <name type="common">Lactobacillus reuteri</name>
    <dbReference type="NCBI Taxonomy" id="1598"/>
    <lineage>
        <taxon>Bacteria</taxon>
        <taxon>Bacillati</taxon>
        <taxon>Bacillota</taxon>
        <taxon>Bacilli</taxon>
        <taxon>Lactobacillales</taxon>
        <taxon>Lactobacillaceae</taxon>
        <taxon>Limosilactobacillus</taxon>
    </lineage>
</organism>
<dbReference type="InterPro" id="IPR025272">
    <property type="entry name" value="SocA_Panacea"/>
</dbReference>
<evidence type="ECO:0000313" key="3">
    <source>
        <dbReference type="EMBL" id="MRG68691.1"/>
    </source>
</evidence>
<dbReference type="EMBL" id="WJNE01000005">
    <property type="protein sequence ID" value="MRG68691.1"/>
    <property type="molecule type" value="Genomic_DNA"/>
</dbReference>
<evidence type="ECO:0000259" key="1">
    <source>
        <dbReference type="Pfam" id="PF13274"/>
    </source>
</evidence>
<dbReference type="EMBL" id="WJNE01000005">
    <property type="protein sequence ID" value="MRG68641.1"/>
    <property type="molecule type" value="Genomic_DNA"/>
</dbReference>
<sequence>MDDAIDVLNNFNSDNNNQINLQRPYRVMDVANYIVNRFSEQEHPITNLLLLKMLYYLQAYFLVSDNERLFTGKIQKWGYGPVEPIVYSYFKDNGAAPIWHSVQYAVNDDGMLRMINPEGRHLQKNDRLRIDRIVDRLYNRYHKDPFELVEITHGEPMWLKDKDRIENGVHNIEYNNQEIAEYFSNGEKWPW</sequence>
<reference evidence="3 4" key="1">
    <citation type="submission" date="2019-11" db="EMBL/GenBank/DDBJ databases">
        <title>Draft genome sequence of 12 host-associated Lactobacillus reuteri rodent strains.</title>
        <authorList>
            <person name="Zhang S."/>
            <person name="Ozcam M."/>
            <person name="Van Pijkeren J.P."/>
        </authorList>
    </citation>
    <scope>NUCLEOTIDE SEQUENCE [LARGE SCALE GENOMIC DNA]</scope>
    <source>
        <strain evidence="3 4">Rat19</strain>
    </source>
</reference>
<evidence type="ECO:0000313" key="4">
    <source>
        <dbReference type="Proteomes" id="UP000430985"/>
    </source>
</evidence>
<name>A0A6A8CX86_LIMRT</name>
<protein>
    <submittedName>
        <fullName evidence="3">DUF4065 domain-containing protein</fullName>
    </submittedName>
</protein>
<proteinExistence type="predicted"/>
<dbReference type="Proteomes" id="UP000430985">
    <property type="component" value="Unassembled WGS sequence"/>
</dbReference>
<evidence type="ECO:0000313" key="2">
    <source>
        <dbReference type="EMBL" id="MRG68641.1"/>
    </source>
</evidence>
<feature type="domain" description="Antitoxin SocA-like Panacea" evidence="1">
    <location>
        <begin position="50"/>
        <end position="158"/>
    </location>
</feature>
<dbReference type="AlphaFoldDB" id="A0A6A8CX86"/>
<comment type="caution">
    <text evidence="3">The sequence shown here is derived from an EMBL/GenBank/DDBJ whole genome shotgun (WGS) entry which is preliminary data.</text>
</comment>
<gene>
    <name evidence="2" type="ORF">GIX83_01985</name>
    <name evidence="3" type="ORF">GIX83_02235</name>
</gene>
<dbReference type="Pfam" id="PF13274">
    <property type="entry name" value="SocA_Panacea"/>
    <property type="match status" value="1"/>
</dbReference>